<feature type="chain" id="PRO_5025457175" evidence="2">
    <location>
        <begin position="22"/>
        <end position="383"/>
    </location>
</feature>
<sequence>MFQTLDILVIGCLFTAALTQAEQILPPQNVSMTWTHDFWPTLTWDPLPNLTADCTYLVISKPKDDGLIVRNSNAKSPWVCFTEMQGGFLQMSIKTICNKTESKPEVRIATYPEMVKNLECYIFTSKNGQCSWDPTNPDVELNFYYWLSDEYGKISDNNSIQSPLRECPSYRHTGNVTTGCDLQMNAKKIYMMFNGTVNSTFFRNTFSMMLDDRVRPPALKWTVIEDEDKFIIRYNPPDFNFTDWVYKINYTECNRSKISNILYNDSITRDPLCHYCIAIKAEEEKTNSGTPWSDTKCYDAKVVHNQLVYIVMVIPLLIAFLVILTFVCCRKNKDHIFPKIPQPRDFLSDITSNNNKIKRNLAISAEEETCKITLVTDCGTQNN</sequence>
<keyword evidence="4" id="KW-1185">Reference proteome</keyword>
<protein>
    <submittedName>
        <fullName evidence="3">Interleukin-13 receptor subunit alpha-1-like</fullName>
    </submittedName>
</protein>
<dbReference type="Proteomes" id="UP000472264">
    <property type="component" value="Chromosome 18"/>
</dbReference>
<keyword evidence="1" id="KW-1133">Transmembrane helix</keyword>
<dbReference type="OrthoDB" id="8953415at2759"/>
<accession>A0A665TB97</accession>
<reference evidence="3" key="2">
    <citation type="submission" date="2025-08" db="UniProtKB">
        <authorList>
            <consortium name="Ensembl"/>
        </authorList>
    </citation>
    <scope>IDENTIFICATION</scope>
</reference>
<evidence type="ECO:0000256" key="2">
    <source>
        <dbReference type="SAM" id="SignalP"/>
    </source>
</evidence>
<proteinExistence type="predicted"/>
<evidence type="ECO:0000313" key="3">
    <source>
        <dbReference type="Ensembl" id="ENSENLP00000004173.1"/>
    </source>
</evidence>
<name>A0A665TB97_ECHNA</name>
<dbReference type="InParanoid" id="A0A665TB97"/>
<dbReference type="FunCoup" id="A0A665TB97">
    <property type="interactions" value="22"/>
</dbReference>
<reference evidence="3" key="3">
    <citation type="submission" date="2025-09" db="UniProtKB">
        <authorList>
            <consortium name="Ensembl"/>
        </authorList>
    </citation>
    <scope>IDENTIFICATION</scope>
</reference>
<reference evidence="3" key="1">
    <citation type="submission" date="2021-04" db="EMBL/GenBank/DDBJ databases">
        <authorList>
            <consortium name="Wellcome Sanger Institute Data Sharing"/>
        </authorList>
    </citation>
    <scope>NUCLEOTIDE SEQUENCE [LARGE SCALE GENOMIC DNA]</scope>
</reference>
<dbReference type="Gene3D" id="2.60.40.10">
    <property type="entry name" value="Immunoglobulins"/>
    <property type="match status" value="1"/>
</dbReference>
<keyword evidence="1" id="KW-0472">Membrane</keyword>
<dbReference type="InterPro" id="IPR013783">
    <property type="entry name" value="Ig-like_fold"/>
</dbReference>
<evidence type="ECO:0000256" key="1">
    <source>
        <dbReference type="SAM" id="Phobius"/>
    </source>
</evidence>
<dbReference type="OMA" id="IEECPSY"/>
<dbReference type="InterPro" id="IPR036116">
    <property type="entry name" value="FN3_sf"/>
</dbReference>
<feature type="signal peptide" evidence="2">
    <location>
        <begin position="1"/>
        <end position="21"/>
    </location>
</feature>
<evidence type="ECO:0000313" key="4">
    <source>
        <dbReference type="Proteomes" id="UP000472264"/>
    </source>
</evidence>
<feature type="transmembrane region" description="Helical" evidence="1">
    <location>
        <begin position="307"/>
        <end position="329"/>
    </location>
</feature>
<dbReference type="SUPFAM" id="SSF49265">
    <property type="entry name" value="Fibronectin type III"/>
    <property type="match status" value="1"/>
</dbReference>
<keyword evidence="2" id="KW-0732">Signal</keyword>
<dbReference type="AlphaFoldDB" id="A0A665TB97"/>
<organism evidence="3 4">
    <name type="scientific">Echeneis naucrates</name>
    <name type="common">Live sharksucker</name>
    <dbReference type="NCBI Taxonomy" id="173247"/>
    <lineage>
        <taxon>Eukaryota</taxon>
        <taxon>Metazoa</taxon>
        <taxon>Chordata</taxon>
        <taxon>Craniata</taxon>
        <taxon>Vertebrata</taxon>
        <taxon>Euteleostomi</taxon>
        <taxon>Actinopterygii</taxon>
        <taxon>Neopterygii</taxon>
        <taxon>Teleostei</taxon>
        <taxon>Neoteleostei</taxon>
        <taxon>Acanthomorphata</taxon>
        <taxon>Carangaria</taxon>
        <taxon>Carangiformes</taxon>
        <taxon>Echeneidae</taxon>
        <taxon>Echeneis</taxon>
    </lineage>
</organism>
<gene>
    <name evidence="3" type="primary">il13ra1</name>
</gene>
<keyword evidence="1" id="KW-0812">Transmembrane</keyword>
<dbReference type="Ensembl" id="ENSENLT00000004417.1">
    <property type="protein sequence ID" value="ENSENLP00000004173.1"/>
    <property type="gene ID" value="ENSENLG00000002090.1"/>
</dbReference>